<dbReference type="EMBL" id="PRFA01000004">
    <property type="protein sequence ID" value="PWV01651.1"/>
    <property type="molecule type" value="Genomic_DNA"/>
</dbReference>
<dbReference type="VEuPathDB" id="TriTrypDB:TcG_12363"/>
<feature type="compositionally biased region" description="Basic and acidic residues" evidence="1">
    <location>
        <begin position="59"/>
        <end position="68"/>
    </location>
</feature>
<proteinExistence type="predicted"/>
<evidence type="ECO:0000313" key="2">
    <source>
        <dbReference type="EMBL" id="PWU87214.1"/>
    </source>
</evidence>
<dbReference type="VEuPathDB" id="TriTrypDB:BCY84_18836"/>
<gene>
    <name evidence="3" type="ORF">C4B63_4g278</name>
    <name evidence="2" type="ORF">C4B63_97g2</name>
</gene>
<dbReference type="EMBL" id="PRFA01000097">
    <property type="protein sequence ID" value="PWU87214.1"/>
    <property type="molecule type" value="Genomic_DNA"/>
</dbReference>
<feature type="region of interest" description="Disordered" evidence="1">
    <location>
        <begin position="45"/>
        <end position="68"/>
    </location>
</feature>
<feature type="compositionally biased region" description="Basic and acidic residues" evidence="1">
    <location>
        <begin position="1"/>
        <end position="14"/>
    </location>
</feature>
<sequence length="152" mass="17547">MQCRRFHDGKEARPPRRRNSPGDDAPMGSPPVEFRCPACGFWRHSGDGPTHRRTARHGGRPDIVRTGPHEQREETILHLLRCPALRAPGKTHVLDTEEARKPRFTKKLARFFLEVERLRRQQRLHAARRHDAPHGCGVKLMLLEGAFFCSFF</sequence>
<dbReference type="AlphaFoldDB" id="A0A2V2UT24"/>
<evidence type="ECO:0000256" key="1">
    <source>
        <dbReference type="SAM" id="MobiDB-lite"/>
    </source>
</evidence>
<dbReference type="VEuPathDB" id="TriTrypDB:C3747_2g65"/>
<comment type="caution">
    <text evidence="2">The sequence shown here is derived from an EMBL/GenBank/DDBJ whole genome shotgun (WGS) entry which is preliminary data.</text>
</comment>
<reference evidence="2 4" key="1">
    <citation type="journal article" date="2018" name="Microb. Genom.">
        <title>Expanding an expanded genome: long-read sequencing of Trypanosoma cruzi.</title>
        <authorList>
            <person name="Berna L."/>
            <person name="Rodriguez M."/>
            <person name="Chiribao M.L."/>
            <person name="Parodi-Talice A."/>
            <person name="Pita S."/>
            <person name="Rijo G."/>
            <person name="Alvarez-Valin F."/>
            <person name="Robello C."/>
        </authorList>
    </citation>
    <scope>NUCLEOTIDE SEQUENCE [LARGE SCALE GENOMIC DNA]</scope>
    <source>
        <strain evidence="2 4">Dm28c</strain>
    </source>
</reference>
<dbReference type="VEuPathDB" id="TriTrypDB:TcCL_ESM08874"/>
<name>A0A2V2UT24_TRYCR</name>
<dbReference type="VEuPathDB" id="TriTrypDB:C4B63_97g2"/>
<dbReference type="Proteomes" id="UP000246121">
    <property type="component" value="Unassembled WGS sequence"/>
</dbReference>
<organism evidence="2 4">
    <name type="scientific">Trypanosoma cruzi</name>
    <dbReference type="NCBI Taxonomy" id="5693"/>
    <lineage>
        <taxon>Eukaryota</taxon>
        <taxon>Discoba</taxon>
        <taxon>Euglenozoa</taxon>
        <taxon>Kinetoplastea</taxon>
        <taxon>Metakinetoplastina</taxon>
        <taxon>Trypanosomatida</taxon>
        <taxon>Trypanosomatidae</taxon>
        <taxon>Trypanosoma</taxon>
        <taxon>Schizotrypanum</taxon>
    </lineage>
</organism>
<dbReference type="VEuPathDB" id="TriTrypDB:TcBrA4_0069070"/>
<evidence type="ECO:0000313" key="3">
    <source>
        <dbReference type="EMBL" id="PWV01651.1"/>
    </source>
</evidence>
<protein>
    <submittedName>
        <fullName evidence="2">Uncharacterized protein</fullName>
    </submittedName>
</protein>
<evidence type="ECO:0000313" key="4">
    <source>
        <dbReference type="Proteomes" id="UP000246121"/>
    </source>
</evidence>
<dbReference type="VEuPathDB" id="TriTrypDB:C4B63_4g278"/>
<feature type="region of interest" description="Disordered" evidence="1">
    <location>
        <begin position="1"/>
        <end position="30"/>
    </location>
</feature>
<accession>A0A2V2UT24</accession>